<dbReference type="InterPro" id="IPR040294">
    <property type="entry name" value="Nodulin-rel_1/2"/>
</dbReference>
<evidence type="ECO:0000313" key="2">
    <source>
        <dbReference type="EMBL" id="KAG6503340.1"/>
    </source>
</evidence>
<keyword evidence="3" id="KW-1185">Reference proteome</keyword>
<sequence>MDSFFSKIPAFASGGSDSSGADKTGSGDSHGHQQQMDPTELFSSAKVVADAAKSTFGGAADKVDKAAAAGAASDLLGAVSHYTKAEESSYGKYVEQAETYLEQYRTTGGSAAAAAAPKTEEAKAKVEEAAAKTEEAGAKVEEEGADKAPPADDDSGEAQSGGGGLEGYANLAQNLLKK</sequence>
<evidence type="ECO:0000256" key="1">
    <source>
        <dbReference type="SAM" id="MobiDB-lite"/>
    </source>
</evidence>
<feature type="compositionally biased region" description="Basic and acidic residues" evidence="1">
    <location>
        <begin position="124"/>
        <end position="150"/>
    </location>
</feature>
<comment type="caution">
    <text evidence="2">The sequence shown here is derived from an EMBL/GenBank/DDBJ whole genome shotgun (WGS) entry which is preliminary data.</text>
</comment>
<proteinExistence type="predicted"/>
<dbReference type="PANTHER" id="PTHR35098">
    <property type="entry name" value="EXPRESSED PROTEIN"/>
    <property type="match status" value="1"/>
</dbReference>
<dbReference type="AlphaFoldDB" id="A0A8J5G958"/>
<gene>
    <name evidence="2" type="ORF">ZIOFF_035652</name>
</gene>
<dbReference type="Proteomes" id="UP000734854">
    <property type="component" value="Unassembled WGS sequence"/>
</dbReference>
<feature type="region of interest" description="Disordered" evidence="1">
    <location>
        <begin position="124"/>
        <end position="178"/>
    </location>
</feature>
<dbReference type="PANTHER" id="PTHR35098:SF1">
    <property type="entry name" value="NODULIN-RELATED PROTEIN 2"/>
    <property type="match status" value="1"/>
</dbReference>
<name>A0A8J5G958_ZINOF</name>
<feature type="compositionally biased region" description="Low complexity" evidence="1">
    <location>
        <begin position="10"/>
        <end position="27"/>
    </location>
</feature>
<protein>
    <submittedName>
        <fullName evidence="2">Uncharacterized protein</fullName>
    </submittedName>
</protein>
<dbReference type="OrthoDB" id="695806at2759"/>
<dbReference type="GO" id="GO:0009408">
    <property type="term" value="P:response to heat"/>
    <property type="evidence" value="ECO:0007669"/>
    <property type="project" value="InterPro"/>
</dbReference>
<feature type="region of interest" description="Disordered" evidence="1">
    <location>
        <begin position="1"/>
        <end position="41"/>
    </location>
</feature>
<dbReference type="EMBL" id="JACMSC010000010">
    <property type="protein sequence ID" value="KAG6503340.1"/>
    <property type="molecule type" value="Genomic_DNA"/>
</dbReference>
<dbReference type="GO" id="GO:0010115">
    <property type="term" value="P:regulation of abscisic acid biosynthetic process"/>
    <property type="evidence" value="ECO:0007669"/>
    <property type="project" value="InterPro"/>
</dbReference>
<accession>A0A8J5G958</accession>
<evidence type="ECO:0000313" key="3">
    <source>
        <dbReference type="Proteomes" id="UP000734854"/>
    </source>
</evidence>
<organism evidence="2 3">
    <name type="scientific">Zingiber officinale</name>
    <name type="common">Ginger</name>
    <name type="synonym">Amomum zingiber</name>
    <dbReference type="NCBI Taxonomy" id="94328"/>
    <lineage>
        <taxon>Eukaryota</taxon>
        <taxon>Viridiplantae</taxon>
        <taxon>Streptophyta</taxon>
        <taxon>Embryophyta</taxon>
        <taxon>Tracheophyta</taxon>
        <taxon>Spermatophyta</taxon>
        <taxon>Magnoliopsida</taxon>
        <taxon>Liliopsida</taxon>
        <taxon>Zingiberales</taxon>
        <taxon>Zingiberaceae</taxon>
        <taxon>Zingiber</taxon>
    </lineage>
</organism>
<reference evidence="2 3" key="1">
    <citation type="submission" date="2020-08" db="EMBL/GenBank/DDBJ databases">
        <title>Plant Genome Project.</title>
        <authorList>
            <person name="Zhang R.-G."/>
        </authorList>
    </citation>
    <scope>NUCLEOTIDE SEQUENCE [LARGE SCALE GENOMIC DNA]</scope>
    <source>
        <tissue evidence="2">Rhizome</tissue>
    </source>
</reference>